<evidence type="ECO:0008006" key="3">
    <source>
        <dbReference type="Google" id="ProtNLM"/>
    </source>
</evidence>
<reference evidence="1 2" key="1">
    <citation type="submission" date="2020-02" db="EMBL/GenBank/DDBJ databases">
        <title>Draft genome sequence of Haematococcus lacustris strain NIES-144.</title>
        <authorList>
            <person name="Morimoto D."/>
            <person name="Nakagawa S."/>
            <person name="Yoshida T."/>
            <person name="Sawayama S."/>
        </authorList>
    </citation>
    <scope>NUCLEOTIDE SEQUENCE [LARGE SCALE GENOMIC DNA]</scope>
    <source>
        <strain evidence="1 2">NIES-144</strain>
    </source>
</reference>
<dbReference type="Proteomes" id="UP000485058">
    <property type="component" value="Unassembled WGS sequence"/>
</dbReference>
<organism evidence="1 2">
    <name type="scientific">Haematococcus lacustris</name>
    <name type="common">Green alga</name>
    <name type="synonym">Haematococcus pluvialis</name>
    <dbReference type="NCBI Taxonomy" id="44745"/>
    <lineage>
        <taxon>Eukaryota</taxon>
        <taxon>Viridiplantae</taxon>
        <taxon>Chlorophyta</taxon>
        <taxon>core chlorophytes</taxon>
        <taxon>Chlorophyceae</taxon>
        <taxon>CS clade</taxon>
        <taxon>Chlamydomonadales</taxon>
        <taxon>Haematococcaceae</taxon>
        <taxon>Haematococcus</taxon>
    </lineage>
</organism>
<protein>
    <recommendedName>
        <fullName evidence="3">Lipoprotein</fullName>
    </recommendedName>
</protein>
<proteinExistence type="predicted"/>
<dbReference type="AlphaFoldDB" id="A0A699ZIV4"/>
<evidence type="ECO:0000313" key="2">
    <source>
        <dbReference type="Proteomes" id="UP000485058"/>
    </source>
</evidence>
<keyword evidence="2" id="KW-1185">Reference proteome</keyword>
<dbReference type="EMBL" id="BLLF01002097">
    <property type="protein sequence ID" value="GFH22677.1"/>
    <property type="molecule type" value="Genomic_DNA"/>
</dbReference>
<gene>
    <name evidence="1" type="ORF">HaLaN_20181</name>
</gene>
<sequence length="69" mass="6562">MSREHADLVAGAVAGAANVLSGCACRAAARGHPMVPWPACATSCAMRGGGCCPQPAAEPGGAAQGGARA</sequence>
<comment type="caution">
    <text evidence="1">The sequence shown here is derived from an EMBL/GenBank/DDBJ whole genome shotgun (WGS) entry which is preliminary data.</text>
</comment>
<name>A0A699ZIV4_HAELA</name>
<accession>A0A699ZIV4</accession>
<evidence type="ECO:0000313" key="1">
    <source>
        <dbReference type="EMBL" id="GFH22677.1"/>
    </source>
</evidence>
<dbReference type="PROSITE" id="PS51257">
    <property type="entry name" value="PROKAR_LIPOPROTEIN"/>
    <property type="match status" value="1"/>
</dbReference>